<feature type="transmembrane region" description="Helical" evidence="1">
    <location>
        <begin position="28"/>
        <end position="51"/>
    </location>
</feature>
<name>A0A2P6RBD5_ROSCH</name>
<evidence type="ECO:0000313" key="2">
    <source>
        <dbReference type="EMBL" id="PRQ43737.1"/>
    </source>
</evidence>
<evidence type="ECO:0000256" key="1">
    <source>
        <dbReference type="SAM" id="Phobius"/>
    </source>
</evidence>
<gene>
    <name evidence="2" type="ORF">RchiOBHm_Chr3g0471631</name>
</gene>
<dbReference type="AlphaFoldDB" id="A0A2P6RBD5"/>
<sequence length="99" mass="11524">MLFENSSTCIKNYDIIGMEDRDSNVSKIALLALVSGFSSAGFVRLITIAAYKYIMRDQGYSVHYTRLLILARLRKKKRDMLGFFFFCQKLEMKRDKKPP</sequence>
<proteinExistence type="predicted"/>
<comment type="caution">
    <text evidence="2">The sequence shown here is derived from an EMBL/GenBank/DDBJ whole genome shotgun (WGS) entry which is preliminary data.</text>
</comment>
<organism evidence="2 3">
    <name type="scientific">Rosa chinensis</name>
    <name type="common">China rose</name>
    <dbReference type="NCBI Taxonomy" id="74649"/>
    <lineage>
        <taxon>Eukaryota</taxon>
        <taxon>Viridiplantae</taxon>
        <taxon>Streptophyta</taxon>
        <taxon>Embryophyta</taxon>
        <taxon>Tracheophyta</taxon>
        <taxon>Spermatophyta</taxon>
        <taxon>Magnoliopsida</taxon>
        <taxon>eudicotyledons</taxon>
        <taxon>Gunneridae</taxon>
        <taxon>Pentapetalae</taxon>
        <taxon>rosids</taxon>
        <taxon>fabids</taxon>
        <taxon>Rosales</taxon>
        <taxon>Rosaceae</taxon>
        <taxon>Rosoideae</taxon>
        <taxon>Rosoideae incertae sedis</taxon>
        <taxon>Rosa</taxon>
    </lineage>
</organism>
<evidence type="ECO:0000313" key="3">
    <source>
        <dbReference type="Proteomes" id="UP000238479"/>
    </source>
</evidence>
<keyword evidence="1" id="KW-0812">Transmembrane</keyword>
<keyword evidence="1" id="KW-0472">Membrane</keyword>
<dbReference type="EMBL" id="PDCK01000041">
    <property type="protein sequence ID" value="PRQ43737.1"/>
    <property type="molecule type" value="Genomic_DNA"/>
</dbReference>
<protein>
    <submittedName>
        <fullName evidence="2">Uncharacterized protein</fullName>
    </submittedName>
</protein>
<keyword evidence="3" id="KW-1185">Reference proteome</keyword>
<dbReference type="Gramene" id="PRQ43737">
    <property type="protein sequence ID" value="PRQ43737"/>
    <property type="gene ID" value="RchiOBHm_Chr3g0471631"/>
</dbReference>
<reference evidence="2 3" key="1">
    <citation type="journal article" date="2018" name="Nat. Genet.">
        <title>The Rosa genome provides new insights in the design of modern roses.</title>
        <authorList>
            <person name="Bendahmane M."/>
        </authorList>
    </citation>
    <scope>NUCLEOTIDE SEQUENCE [LARGE SCALE GENOMIC DNA]</scope>
    <source>
        <strain evidence="3">cv. Old Blush</strain>
    </source>
</reference>
<dbReference type="Proteomes" id="UP000238479">
    <property type="component" value="Chromosome 3"/>
</dbReference>
<accession>A0A2P6RBD5</accession>
<keyword evidence="1" id="KW-1133">Transmembrane helix</keyword>